<dbReference type="GO" id="GO:0004175">
    <property type="term" value="F:endopeptidase activity"/>
    <property type="evidence" value="ECO:0007669"/>
    <property type="project" value="TreeGrafter"/>
</dbReference>
<dbReference type="Pfam" id="PF03572">
    <property type="entry name" value="Peptidase_S41"/>
    <property type="match status" value="1"/>
</dbReference>
<dbReference type="CDD" id="cd06782">
    <property type="entry name" value="cpPDZ_CPP-like"/>
    <property type="match status" value="1"/>
</dbReference>
<dbReference type="Gene3D" id="2.30.42.10">
    <property type="match status" value="1"/>
</dbReference>
<dbReference type="InterPro" id="IPR004447">
    <property type="entry name" value="Peptidase_S41A"/>
</dbReference>
<keyword evidence="6" id="KW-0812">Transmembrane</keyword>
<dbReference type="GO" id="GO:0007165">
    <property type="term" value="P:signal transduction"/>
    <property type="evidence" value="ECO:0007669"/>
    <property type="project" value="TreeGrafter"/>
</dbReference>
<reference evidence="9" key="1">
    <citation type="submission" date="2017-09" db="EMBL/GenBank/DDBJ databases">
        <title>Depth-based differentiation of microbial function through sediment-hosted aquifers and enrichment of novel symbionts in the deep terrestrial subsurface.</title>
        <authorList>
            <person name="Probst A.J."/>
            <person name="Ladd B."/>
            <person name="Jarett J.K."/>
            <person name="Geller-Mcgrath D.E."/>
            <person name="Sieber C.M.K."/>
            <person name="Emerson J.B."/>
            <person name="Anantharaman K."/>
            <person name="Thomas B.C."/>
            <person name="Malmstrom R."/>
            <person name="Stieglmeier M."/>
            <person name="Klingl A."/>
            <person name="Woyke T."/>
            <person name="Ryan C.M."/>
            <person name="Banfield J.F."/>
        </authorList>
    </citation>
    <scope>NUCLEOTIDE SEQUENCE [LARGE SCALE GENOMIC DNA]</scope>
</reference>
<dbReference type="PANTHER" id="PTHR32060">
    <property type="entry name" value="TAIL-SPECIFIC PROTEASE"/>
    <property type="match status" value="1"/>
</dbReference>
<dbReference type="GO" id="GO:0030288">
    <property type="term" value="C:outer membrane-bounded periplasmic space"/>
    <property type="evidence" value="ECO:0007669"/>
    <property type="project" value="TreeGrafter"/>
</dbReference>
<evidence type="ECO:0000256" key="2">
    <source>
        <dbReference type="ARBA" id="ARBA00022670"/>
    </source>
</evidence>
<dbReference type="NCBIfam" id="TIGR00225">
    <property type="entry name" value="prc"/>
    <property type="match status" value="1"/>
</dbReference>
<dbReference type="GO" id="GO:0006508">
    <property type="term" value="P:proteolysis"/>
    <property type="evidence" value="ECO:0007669"/>
    <property type="project" value="UniProtKB-KW"/>
</dbReference>
<dbReference type="CDD" id="cd07560">
    <property type="entry name" value="Peptidase_S41_CPP"/>
    <property type="match status" value="1"/>
</dbReference>
<keyword evidence="3 5" id="KW-0378">Hydrolase</keyword>
<dbReference type="Gene3D" id="3.30.750.44">
    <property type="match status" value="1"/>
</dbReference>
<dbReference type="SUPFAM" id="SSF52096">
    <property type="entry name" value="ClpP/crotonase"/>
    <property type="match status" value="1"/>
</dbReference>
<dbReference type="SMART" id="SM00228">
    <property type="entry name" value="PDZ"/>
    <property type="match status" value="1"/>
</dbReference>
<proteinExistence type="inferred from homology"/>
<dbReference type="InterPro" id="IPR036034">
    <property type="entry name" value="PDZ_sf"/>
</dbReference>
<dbReference type="Gene3D" id="3.90.226.10">
    <property type="entry name" value="2-enoyl-CoA Hydratase, Chain A, domain 1"/>
    <property type="match status" value="1"/>
</dbReference>
<feature type="domain" description="PDZ" evidence="7">
    <location>
        <begin position="112"/>
        <end position="172"/>
    </location>
</feature>
<evidence type="ECO:0000313" key="8">
    <source>
        <dbReference type="EMBL" id="PIR70079.1"/>
    </source>
</evidence>
<dbReference type="InterPro" id="IPR001478">
    <property type="entry name" value="PDZ"/>
</dbReference>
<evidence type="ECO:0000256" key="5">
    <source>
        <dbReference type="RuleBase" id="RU004404"/>
    </source>
</evidence>
<dbReference type="AlphaFoldDB" id="A0A2H0TEV0"/>
<sequence length="410" mass="45650">MNFIKKGLTFAGGGILILVVFWAGIFVGASQKDAIEKVTNLFNKETSKPAEIDFYPFWQTWSLLEDKYVADEDLNENDMVWGAIQGMVSSLGDPYTVFLPPIDNEYFKSEVRGNFEGVGMEIGIRQDILTVISPLKNTPAYRAGVKAGDKIIEIDDRSTLNMTIEEAVRLIRGPKGSKVALTIIRENTEEPLELDIIRDTIQIPIIETETKERTAENNKPIEDEEIFVIRLFSFSENSSDAFRVAVRELYESGKKKLILDLRNNPGGYLQSAVDISSWFLPPGKIVVREVYSDGEEKIHRSKGYDMFTHIPVVILVNRGSASASEIVAGALKDHGVVKLVGEKTYGKGSVQELVPVTQDTSLKVTVARWLTPNGTSISKEGLEPDIYVEPSEDDEGDAQLKKAIEILKQM</sequence>
<evidence type="ECO:0000259" key="7">
    <source>
        <dbReference type="PROSITE" id="PS50106"/>
    </source>
</evidence>
<feature type="transmembrane region" description="Helical" evidence="6">
    <location>
        <begin position="7"/>
        <end position="29"/>
    </location>
</feature>
<evidence type="ECO:0000256" key="3">
    <source>
        <dbReference type="ARBA" id="ARBA00022801"/>
    </source>
</evidence>
<dbReference type="SUPFAM" id="SSF50156">
    <property type="entry name" value="PDZ domain-like"/>
    <property type="match status" value="1"/>
</dbReference>
<evidence type="ECO:0000313" key="9">
    <source>
        <dbReference type="Proteomes" id="UP000229383"/>
    </source>
</evidence>
<evidence type="ECO:0000256" key="1">
    <source>
        <dbReference type="ARBA" id="ARBA00009179"/>
    </source>
</evidence>
<dbReference type="Pfam" id="PF22694">
    <property type="entry name" value="CtpB_N-like"/>
    <property type="match status" value="1"/>
</dbReference>
<dbReference type="Pfam" id="PF17820">
    <property type="entry name" value="PDZ_6"/>
    <property type="match status" value="1"/>
</dbReference>
<organism evidence="8 9">
    <name type="scientific">Candidatus Niyogibacteria bacterium CG10_big_fil_rev_8_21_14_0_10_42_19</name>
    <dbReference type="NCBI Taxonomy" id="1974725"/>
    <lineage>
        <taxon>Bacteria</taxon>
        <taxon>Candidatus Niyogiibacteriota</taxon>
    </lineage>
</organism>
<dbReference type="PROSITE" id="PS50106">
    <property type="entry name" value="PDZ"/>
    <property type="match status" value="1"/>
</dbReference>
<dbReference type="InterPro" id="IPR055210">
    <property type="entry name" value="CtpA/B_N"/>
</dbReference>
<comment type="caution">
    <text evidence="8">The sequence shown here is derived from an EMBL/GenBank/DDBJ whole genome shotgun (WGS) entry which is preliminary data.</text>
</comment>
<keyword evidence="4 5" id="KW-0720">Serine protease</keyword>
<accession>A0A2H0TEV0</accession>
<keyword evidence="6" id="KW-1133">Transmembrane helix</keyword>
<dbReference type="SMART" id="SM00245">
    <property type="entry name" value="TSPc"/>
    <property type="match status" value="1"/>
</dbReference>
<dbReference type="Proteomes" id="UP000229383">
    <property type="component" value="Unassembled WGS sequence"/>
</dbReference>
<dbReference type="PANTHER" id="PTHR32060:SF30">
    <property type="entry name" value="CARBOXY-TERMINAL PROCESSING PROTEASE CTPA"/>
    <property type="match status" value="1"/>
</dbReference>
<dbReference type="GO" id="GO:0008236">
    <property type="term" value="F:serine-type peptidase activity"/>
    <property type="evidence" value="ECO:0007669"/>
    <property type="project" value="UniProtKB-KW"/>
</dbReference>
<dbReference type="FunFam" id="2.30.42.10:FF:000063">
    <property type="entry name" value="Peptidase, S41 family"/>
    <property type="match status" value="1"/>
</dbReference>
<evidence type="ECO:0000256" key="6">
    <source>
        <dbReference type="SAM" id="Phobius"/>
    </source>
</evidence>
<dbReference type="EMBL" id="PFCN01000037">
    <property type="protein sequence ID" value="PIR70079.1"/>
    <property type="molecule type" value="Genomic_DNA"/>
</dbReference>
<protein>
    <recommendedName>
        <fullName evidence="7">PDZ domain-containing protein</fullName>
    </recommendedName>
</protein>
<keyword evidence="2 5" id="KW-0645">Protease</keyword>
<dbReference type="InterPro" id="IPR041489">
    <property type="entry name" value="PDZ_6"/>
</dbReference>
<evidence type="ECO:0000256" key="4">
    <source>
        <dbReference type="ARBA" id="ARBA00022825"/>
    </source>
</evidence>
<keyword evidence="6" id="KW-0472">Membrane</keyword>
<name>A0A2H0TEV0_9BACT</name>
<comment type="similarity">
    <text evidence="1 5">Belongs to the peptidase S41A family.</text>
</comment>
<dbReference type="InterPro" id="IPR029045">
    <property type="entry name" value="ClpP/crotonase-like_dom_sf"/>
</dbReference>
<dbReference type="InterPro" id="IPR005151">
    <property type="entry name" value="Tail-specific_protease"/>
</dbReference>
<gene>
    <name evidence="8" type="ORF">COU46_03340</name>
</gene>